<dbReference type="PROSITE" id="PS50084">
    <property type="entry name" value="KH_TYPE_1"/>
    <property type="match status" value="1"/>
</dbReference>
<evidence type="ECO:0000256" key="7">
    <source>
        <dbReference type="ARBA" id="ARBA00023277"/>
    </source>
</evidence>
<evidence type="ECO:0000256" key="6">
    <source>
        <dbReference type="ARBA" id="ARBA00023242"/>
    </source>
</evidence>
<feature type="compositionally biased region" description="Basic and acidic residues" evidence="9">
    <location>
        <begin position="259"/>
        <end position="278"/>
    </location>
</feature>
<proteinExistence type="inferred from homology"/>
<evidence type="ECO:0008006" key="13">
    <source>
        <dbReference type="Google" id="ProtNLM"/>
    </source>
</evidence>
<dbReference type="CDD" id="cd00105">
    <property type="entry name" value="KH-I"/>
    <property type="match status" value="1"/>
</dbReference>
<comment type="similarity">
    <text evidence="2">Belongs to the REXO1/REXO3 family.</text>
</comment>
<comment type="subcellular location">
    <subcellularLocation>
        <location evidence="1">Nucleus</location>
    </subcellularLocation>
</comment>
<dbReference type="PANTHER" id="PTHR12801">
    <property type="entry name" value="RNA EXONUCLEASE REXO1 / RECO3 FAMILY MEMBER-RELATED"/>
    <property type="match status" value="1"/>
</dbReference>
<dbReference type="InterPro" id="IPR004087">
    <property type="entry name" value="KH_dom"/>
</dbReference>
<feature type="domain" description="Exonuclease" evidence="11">
    <location>
        <begin position="286"/>
        <end position="477"/>
    </location>
</feature>
<reference evidence="12" key="1">
    <citation type="submission" date="2014-11" db="EMBL/GenBank/DDBJ databases">
        <authorList>
            <person name="Otto D Thomas"/>
            <person name="Naeem Raeece"/>
        </authorList>
    </citation>
    <scope>NUCLEOTIDE SEQUENCE</scope>
</reference>
<name>A0A0G4F617_9ALVE</name>
<dbReference type="InterPro" id="IPR012337">
    <property type="entry name" value="RNaseH-like_sf"/>
</dbReference>
<feature type="region of interest" description="Disordered" evidence="9">
    <location>
        <begin position="230"/>
        <end position="278"/>
    </location>
</feature>
<feature type="compositionally biased region" description="Polar residues" evidence="9">
    <location>
        <begin position="540"/>
        <end position="563"/>
    </location>
</feature>
<evidence type="ECO:0000256" key="4">
    <source>
        <dbReference type="ARBA" id="ARBA00022723"/>
    </source>
</evidence>
<dbReference type="InterPro" id="IPR013520">
    <property type="entry name" value="Ribonucl_H"/>
</dbReference>
<keyword evidence="3" id="KW-0540">Nuclease</keyword>
<dbReference type="InterPro" id="IPR047021">
    <property type="entry name" value="REXO1/3/4-like"/>
</dbReference>
<dbReference type="SMART" id="SM00479">
    <property type="entry name" value="EXOIII"/>
    <property type="match status" value="1"/>
</dbReference>
<keyword evidence="6" id="KW-0539">Nucleus</keyword>
<feature type="compositionally biased region" description="Polar residues" evidence="9">
    <location>
        <begin position="582"/>
        <end position="604"/>
    </location>
</feature>
<dbReference type="Gene3D" id="3.30.420.10">
    <property type="entry name" value="Ribonuclease H-like superfamily/Ribonuclease H"/>
    <property type="match status" value="1"/>
</dbReference>
<feature type="domain" description="K Homology" evidence="10">
    <location>
        <begin position="597"/>
        <end position="667"/>
    </location>
</feature>
<evidence type="ECO:0000256" key="3">
    <source>
        <dbReference type="ARBA" id="ARBA00022722"/>
    </source>
</evidence>
<dbReference type="SMART" id="SM00322">
    <property type="entry name" value="KH"/>
    <property type="match status" value="1"/>
</dbReference>
<evidence type="ECO:0000259" key="10">
    <source>
        <dbReference type="SMART" id="SM00322"/>
    </source>
</evidence>
<dbReference type="SUPFAM" id="SSF53098">
    <property type="entry name" value="Ribonuclease H-like"/>
    <property type="match status" value="1"/>
</dbReference>
<dbReference type="InterPro" id="IPR056301">
    <property type="entry name" value="GWD-like_N_Ig"/>
</dbReference>
<dbReference type="PANTHER" id="PTHR12801:SF115">
    <property type="entry name" value="FI18136P1-RELATED"/>
    <property type="match status" value="1"/>
</dbReference>
<feature type="compositionally biased region" description="Basic and acidic residues" evidence="9">
    <location>
        <begin position="135"/>
        <end position="156"/>
    </location>
</feature>
<dbReference type="Gene3D" id="3.30.1370.10">
    <property type="entry name" value="K Homology domain, type 1"/>
    <property type="match status" value="1"/>
</dbReference>
<evidence type="ECO:0000256" key="2">
    <source>
        <dbReference type="ARBA" id="ARBA00006357"/>
    </source>
</evidence>
<evidence type="ECO:0000256" key="9">
    <source>
        <dbReference type="SAM" id="MobiDB-lite"/>
    </source>
</evidence>
<evidence type="ECO:0000256" key="5">
    <source>
        <dbReference type="ARBA" id="ARBA00022801"/>
    </source>
</evidence>
<protein>
    <recommendedName>
        <fullName evidence="13">Exonuclease domain-containing protein</fullName>
    </recommendedName>
</protein>
<keyword evidence="5" id="KW-0378">Hydrolase</keyword>
<evidence type="ECO:0000256" key="1">
    <source>
        <dbReference type="ARBA" id="ARBA00004123"/>
    </source>
</evidence>
<dbReference type="GO" id="GO:0003723">
    <property type="term" value="F:RNA binding"/>
    <property type="evidence" value="ECO:0007669"/>
    <property type="project" value="UniProtKB-UniRule"/>
</dbReference>
<dbReference type="EMBL" id="CDMZ01000132">
    <property type="protein sequence ID" value="CEM07538.1"/>
    <property type="molecule type" value="Genomic_DNA"/>
</dbReference>
<evidence type="ECO:0000313" key="12">
    <source>
        <dbReference type="EMBL" id="CEM07538.1"/>
    </source>
</evidence>
<dbReference type="InterPro" id="IPR036397">
    <property type="entry name" value="RNaseH_sf"/>
</dbReference>
<dbReference type="Pfam" id="PF00013">
    <property type="entry name" value="KH_1"/>
    <property type="match status" value="1"/>
</dbReference>
<gene>
    <name evidence="12" type="ORF">Cvel_15266</name>
</gene>
<dbReference type="InterPro" id="IPR036612">
    <property type="entry name" value="KH_dom_type_1_sf"/>
</dbReference>
<evidence type="ECO:0000259" key="11">
    <source>
        <dbReference type="SMART" id="SM00479"/>
    </source>
</evidence>
<keyword evidence="8" id="KW-0694">RNA-binding</keyword>
<dbReference type="GO" id="GO:0004527">
    <property type="term" value="F:exonuclease activity"/>
    <property type="evidence" value="ECO:0007669"/>
    <property type="project" value="InterPro"/>
</dbReference>
<sequence length="668" mass="72303">MPSPLLVGHNHIRWDCDGKVVQAAVRFDSKNVVIGIHAVEGFGHESPILHWGVIQQENQTNWEAPPARIQTYPHTQVKDGCADTPFSAEKTVRLSYPRDLTILKLVFVLNRGREGWLKDREKNFSLRLPKLLREPSAQERAQTSRDPVDRPEHSCSARESTLDPAAGLEGGSPPGVFVVGKDSRYMPTDSRRVEAAAAAASSVDFAFFASALCARTAHHPEFATRFGKALAPPREAGGDSSSQGGGGSDWMDPWEEEVGAGREGEARGSRDQSLDREKRGGRPVLRLLAFDCEMIEHRQTREKRVVLVSAVALDVYADGRREKKELIRGMLVVPDPNGEWLETGPDGLHQWKTEIHGLDSERLKKEVGGLVEVREVQRRLSEEVCFAERTVLIGHSVWHDLAGLRLWGPLVESHVIDTALVLPHPETGKPRSLRSLVEDSPAVRGRFPQFQKGIHDPLEDAEAVLAIVETQIDLMSRRPRKRASPAPSAAAAAASASVRGGALREARAAEMSSLHALQVSSSRLSPPSPAVSSKMKKTADVSTGKTQPRASGNSPSSPSTAQTVRGPVTSREGDAASGAGGTSQSKKQQENGGASSFDSPTVVTVPSEAVGKLIGKGGSTIESIRQRSKAEIQILGDPSSKGKRQVLVQGPRDSVEAAVKMILQTIRQ</sequence>
<organism evidence="12">
    <name type="scientific">Chromera velia CCMP2878</name>
    <dbReference type="NCBI Taxonomy" id="1169474"/>
    <lineage>
        <taxon>Eukaryota</taxon>
        <taxon>Sar</taxon>
        <taxon>Alveolata</taxon>
        <taxon>Colpodellida</taxon>
        <taxon>Chromeraceae</taxon>
        <taxon>Chromera</taxon>
    </lineage>
</organism>
<dbReference type="VEuPathDB" id="CryptoDB:Cvel_15266"/>
<keyword evidence="4" id="KW-0479">Metal-binding</keyword>
<dbReference type="SUPFAM" id="SSF54791">
    <property type="entry name" value="Eukaryotic type KH-domain (KH-domain type I)"/>
    <property type="match status" value="1"/>
</dbReference>
<evidence type="ECO:0000256" key="8">
    <source>
        <dbReference type="PROSITE-ProRule" id="PRU00117"/>
    </source>
</evidence>
<dbReference type="GO" id="GO:0046872">
    <property type="term" value="F:metal ion binding"/>
    <property type="evidence" value="ECO:0007669"/>
    <property type="project" value="UniProtKB-KW"/>
</dbReference>
<dbReference type="Pfam" id="PF23166">
    <property type="entry name" value="Ig_N_CWD1"/>
    <property type="match status" value="1"/>
</dbReference>
<feature type="region of interest" description="Disordered" evidence="9">
    <location>
        <begin position="514"/>
        <end position="606"/>
    </location>
</feature>
<accession>A0A0G4F617</accession>
<dbReference type="InterPro" id="IPR004088">
    <property type="entry name" value="KH_dom_type_1"/>
</dbReference>
<dbReference type="GO" id="GO:0005634">
    <property type="term" value="C:nucleus"/>
    <property type="evidence" value="ECO:0007669"/>
    <property type="project" value="UniProtKB-SubCell"/>
</dbReference>
<dbReference type="AlphaFoldDB" id="A0A0G4F617"/>
<keyword evidence="7" id="KW-0119">Carbohydrate metabolism</keyword>
<feature type="region of interest" description="Disordered" evidence="9">
    <location>
        <begin position="135"/>
        <end position="174"/>
    </location>
</feature>